<dbReference type="FunFam" id="2.60.34.10:FF:000012">
    <property type="entry name" value="Heat shock 70 kDa protein"/>
    <property type="match status" value="1"/>
</dbReference>
<dbReference type="HOGENOM" id="CLU_005965_2_1_1"/>
<dbReference type="CDD" id="cd24028">
    <property type="entry name" value="ASKHA_NBD_HSP70_HSPA1-like"/>
    <property type="match status" value="1"/>
</dbReference>
<dbReference type="PRINTS" id="PR00301">
    <property type="entry name" value="HEATSHOCK70"/>
</dbReference>
<dbReference type="Pfam" id="PF00012">
    <property type="entry name" value="HSP70"/>
    <property type="match status" value="2"/>
</dbReference>
<dbReference type="Gene3D" id="3.30.420.40">
    <property type="match status" value="2"/>
</dbReference>
<comment type="similarity">
    <text evidence="1 5">Belongs to the heat shock protein 70 family.</text>
</comment>
<dbReference type="InterPro" id="IPR029048">
    <property type="entry name" value="HSP70_C_sf"/>
</dbReference>
<dbReference type="Proteomes" id="UP000030655">
    <property type="component" value="Unassembled WGS sequence"/>
</dbReference>
<name>A0A059EYP3_9MICR</name>
<evidence type="ECO:0000256" key="2">
    <source>
        <dbReference type="ARBA" id="ARBA00022741"/>
    </source>
</evidence>
<proteinExistence type="inferred from homology"/>
<keyword evidence="4" id="KW-0143">Chaperone</keyword>
<dbReference type="Gene3D" id="3.90.640.10">
    <property type="entry name" value="Actin, Chain A, domain 4"/>
    <property type="match status" value="1"/>
</dbReference>
<dbReference type="GO" id="GO:0140662">
    <property type="term" value="F:ATP-dependent protein folding chaperone"/>
    <property type="evidence" value="ECO:0007669"/>
    <property type="project" value="InterPro"/>
</dbReference>
<dbReference type="Gene3D" id="3.30.30.30">
    <property type="match status" value="1"/>
</dbReference>
<reference evidence="6 7" key="2">
    <citation type="submission" date="2014-03" db="EMBL/GenBank/DDBJ databases">
        <title>The Genome Sequence of Anncaliia algerae insect isolate PRA339.</title>
        <authorList>
            <consortium name="The Broad Institute Genome Sequencing Platform"/>
            <consortium name="The Broad Institute Genome Sequencing Center for Infectious Disease"/>
            <person name="Cuomo C."/>
            <person name="Becnel J."/>
            <person name="Sanscrainte N."/>
            <person name="Walker B."/>
            <person name="Young S.K."/>
            <person name="Zeng Q."/>
            <person name="Gargeya S."/>
            <person name="Fitzgerald M."/>
            <person name="Haas B."/>
            <person name="Abouelleil A."/>
            <person name="Alvarado L."/>
            <person name="Arachchi H.M."/>
            <person name="Berlin A.M."/>
            <person name="Chapman S.B."/>
            <person name="Dewar J."/>
            <person name="Goldberg J."/>
            <person name="Griggs A."/>
            <person name="Gujja S."/>
            <person name="Hansen M."/>
            <person name="Howarth C."/>
            <person name="Imamovic A."/>
            <person name="Larimer J."/>
            <person name="McCowan C."/>
            <person name="Murphy C."/>
            <person name="Neiman D."/>
            <person name="Pearson M."/>
            <person name="Priest M."/>
            <person name="Roberts A."/>
            <person name="Saif S."/>
            <person name="Shea T."/>
            <person name="Sisk P."/>
            <person name="Sykes S."/>
            <person name="Wortman J."/>
            <person name="Nusbaum C."/>
            <person name="Birren B."/>
        </authorList>
    </citation>
    <scope>NUCLEOTIDE SEQUENCE [LARGE SCALE GENOMIC DNA]</scope>
    <source>
        <strain evidence="6 7">PRA339</strain>
    </source>
</reference>
<dbReference type="SUPFAM" id="SSF100920">
    <property type="entry name" value="Heat shock protein 70kD (HSP70), peptide-binding domain"/>
    <property type="match status" value="1"/>
</dbReference>
<dbReference type="Gene3D" id="2.60.34.10">
    <property type="entry name" value="Substrate Binding Domain Of DNAk, Chain A, domain 1"/>
    <property type="match status" value="1"/>
</dbReference>
<dbReference type="AlphaFoldDB" id="A0A059EYP3"/>
<dbReference type="SUPFAM" id="SSF100934">
    <property type="entry name" value="Heat shock protein 70kD (HSP70), C-terminal subdomain"/>
    <property type="match status" value="1"/>
</dbReference>
<dbReference type="OrthoDB" id="2401965at2759"/>
<reference evidence="7" key="1">
    <citation type="submission" date="2013-02" db="EMBL/GenBank/DDBJ databases">
        <authorList>
            <consortium name="The Broad Institute Genome Sequencing Platform"/>
            <person name="Cuomo C."/>
            <person name="Becnel J."/>
            <person name="Sanscrainte N."/>
            <person name="Walker B."/>
            <person name="Young S.K."/>
            <person name="Zeng Q."/>
            <person name="Gargeya S."/>
            <person name="Fitzgerald M."/>
            <person name="Haas B."/>
            <person name="Abouelleil A."/>
            <person name="Alvarado L."/>
            <person name="Arachchi H.M."/>
            <person name="Berlin A.M."/>
            <person name="Chapman S.B."/>
            <person name="Dewar J."/>
            <person name="Goldberg J."/>
            <person name="Griggs A."/>
            <person name="Gujja S."/>
            <person name="Hansen M."/>
            <person name="Howarth C."/>
            <person name="Imamovic A."/>
            <person name="Larimer J."/>
            <person name="McCowan C."/>
            <person name="Murphy C."/>
            <person name="Neiman D."/>
            <person name="Pearson M."/>
            <person name="Priest M."/>
            <person name="Roberts A."/>
            <person name="Saif S."/>
            <person name="Shea T."/>
            <person name="Sisk P."/>
            <person name="Sykes S."/>
            <person name="Wortman J."/>
            <person name="Nusbaum C."/>
            <person name="Birren B."/>
        </authorList>
    </citation>
    <scope>NUCLEOTIDE SEQUENCE [LARGE SCALE GENOMIC DNA]</scope>
    <source>
        <strain evidence="7">PRA339</strain>
    </source>
</reference>
<dbReference type="FunFam" id="3.90.640.10:FF:000003">
    <property type="entry name" value="Molecular chaperone DnaK"/>
    <property type="match status" value="1"/>
</dbReference>
<evidence type="ECO:0000256" key="5">
    <source>
        <dbReference type="RuleBase" id="RU003322"/>
    </source>
</evidence>
<protein>
    <recommendedName>
        <fullName evidence="8">Hsp70-like protein</fullName>
    </recommendedName>
</protein>
<sequence>MSSKVSDAIGIDLGTTYSCCAVYSNGNIEVIPNKEGKSTTPSVVAFDENNNKLVGDAALFKKTSDPSAVLYDAKRLIGRSFDDPELSRFMNTWSFKLVRYDSKNKKETSVVDPTVVDNIRYKVKDSLYEAVGLSAYILMELKEAAELKLNRTITKAVITVPAHFKDSQRASTKSAAIIAGFKEIRLLNEPTAAALAYGFYRSKDVSARKQEETILVFDLGGGTFDVSCLKFEPSTEEGGLAETLGTEGDTLLGGRDFDHEIYNYCVDFFCAKHKVEKNKISDKSKRRLRIEAEKAKKILSTAQSTTVNVDYFYEEEDLDLELTRPKFVQLCSKYFDRAMERIKGCLMYIKGTRAEYNDQGMLRNENKTLIEKAKNDIDRVLLVGGSSRIPYVIDKLNEMFGSNKVFMPVNPDEAVAIGAAYQAALVLSSDVTTKSESLLLMDTTPMDIGVETAGGIFTPIINGNSTIPIQKKQIFTTYGDNQTSVQINIYEGTRAMVKDNTLLGSFSLDGIPPAPRGVPQIEICCEVDHSGCLKVTARDTSTSNNKELVITDMKGKLSQEDIDRMIKEAEMFKEQDKKVREKVEKRNEYDSAVFMYKKMIQEGKVNDEAKAKSIIESHEKWLIENTDAEANEYSERIKTLQNEFIGLMQGATTQQPQGPEVEEVN</sequence>
<dbReference type="InterPro" id="IPR018181">
    <property type="entry name" value="Heat_shock_70_CS"/>
</dbReference>
<dbReference type="EMBL" id="KK365200">
    <property type="protein sequence ID" value="KCZ80148.1"/>
    <property type="molecule type" value="Genomic_DNA"/>
</dbReference>
<evidence type="ECO:0000313" key="7">
    <source>
        <dbReference type="Proteomes" id="UP000030655"/>
    </source>
</evidence>
<dbReference type="InterPro" id="IPR043129">
    <property type="entry name" value="ATPase_NBD"/>
</dbReference>
<keyword evidence="3 5" id="KW-0067">ATP-binding</keyword>
<dbReference type="Gene3D" id="1.20.1270.10">
    <property type="match status" value="1"/>
</dbReference>
<dbReference type="VEuPathDB" id="MicrosporidiaDB:H312_02450"/>
<dbReference type="PANTHER" id="PTHR19375">
    <property type="entry name" value="HEAT SHOCK PROTEIN 70KDA"/>
    <property type="match status" value="1"/>
</dbReference>
<gene>
    <name evidence="6" type="ORF">H312_02450</name>
</gene>
<evidence type="ECO:0008006" key="8">
    <source>
        <dbReference type="Google" id="ProtNLM"/>
    </source>
</evidence>
<evidence type="ECO:0000256" key="1">
    <source>
        <dbReference type="ARBA" id="ARBA00007381"/>
    </source>
</evidence>
<keyword evidence="7" id="KW-1185">Reference proteome</keyword>
<organism evidence="6 7">
    <name type="scientific">Anncaliia algerae PRA339</name>
    <dbReference type="NCBI Taxonomy" id="1288291"/>
    <lineage>
        <taxon>Eukaryota</taxon>
        <taxon>Fungi</taxon>
        <taxon>Fungi incertae sedis</taxon>
        <taxon>Microsporidia</taxon>
        <taxon>Tubulinosematoidea</taxon>
        <taxon>Tubulinosematidae</taxon>
        <taxon>Anncaliia</taxon>
    </lineage>
</organism>
<dbReference type="InterPro" id="IPR029047">
    <property type="entry name" value="HSP70_peptide-bd_sf"/>
</dbReference>
<dbReference type="InterPro" id="IPR013126">
    <property type="entry name" value="Hsp_70_fam"/>
</dbReference>
<dbReference type="PROSITE" id="PS00297">
    <property type="entry name" value="HSP70_1"/>
    <property type="match status" value="1"/>
</dbReference>
<dbReference type="PROSITE" id="PS01036">
    <property type="entry name" value="HSP70_3"/>
    <property type="match status" value="1"/>
</dbReference>
<evidence type="ECO:0000256" key="3">
    <source>
        <dbReference type="ARBA" id="ARBA00022840"/>
    </source>
</evidence>
<dbReference type="GO" id="GO:0005524">
    <property type="term" value="F:ATP binding"/>
    <property type="evidence" value="ECO:0007669"/>
    <property type="project" value="UniProtKB-KW"/>
</dbReference>
<dbReference type="STRING" id="1288291.A0A059EYP3"/>
<accession>A0A059EYP3</accession>
<keyword evidence="2 5" id="KW-0547">Nucleotide-binding</keyword>
<dbReference type="SUPFAM" id="SSF53067">
    <property type="entry name" value="Actin-like ATPase domain"/>
    <property type="match status" value="2"/>
</dbReference>
<evidence type="ECO:0000256" key="4">
    <source>
        <dbReference type="ARBA" id="ARBA00023186"/>
    </source>
</evidence>
<evidence type="ECO:0000313" key="6">
    <source>
        <dbReference type="EMBL" id="KCZ80148.1"/>
    </source>
</evidence>